<dbReference type="RefSeq" id="WP_158038931.1">
    <property type="nucleotide sequence ID" value="NZ_JACCFV010000001.1"/>
</dbReference>
<accession>A0A7J5C3Z6</accession>
<proteinExistence type="predicted"/>
<organism evidence="3 4">
    <name type="scientific">Pseudoclavibacter chungangensis</name>
    <dbReference type="NCBI Taxonomy" id="587635"/>
    <lineage>
        <taxon>Bacteria</taxon>
        <taxon>Bacillati</taxon>
        <taxon>Actinomycetota</taxon>
        <taxon>Actinomycetes</taxon>
        <taxon>Micrococcales</taxon>
        <taxon>Microbacteriaceae</taxon>
        <taxon>Pseudoclavibacter</taxon>
    </lineage>
</organism>
<dbReference type="AlphaFoldDB" id="A0A7J5C3Z6"/>
<name>A0A7J5C3Z6_9MICO</name>
<sequence>MIAFDRRLRACVFALMAALVGVALVLGGGRGAQAATGDDVLLVSHDGVTFTPDLSLGVFGDLDRVVPGDRLVETVWVRNQATEAGRLRVDLTDVVSSDDALARAVVIDVGVPGTTARTPTPLIDGTDTANGCIVLNADRVLAPGETVEVTIGLSVLASLGDAPQDGRAGTQQHLAFDLRAVLSDATVPAPADDECTFVPSPPPTPTTATPAPGADGTSTSSLIATGGRTETVVLLASAALLALGIGAVASAVRRRTVRSREH</sequence>
<keyword evidence="2" id="KW-0472">Membrane</keyword>
<keyword evidence="4" id="KW-1185">Reference proteome</keyword>
<keyword evidence="2" id="KW-1133">Transmembrane helix</keyword>
<evidence type="ECO:0000313" key="3">
    <source>
        <dbReference type="EMBL" id="KAB1662499.1"/>
    </source>
</evidence>
<dbReference type="OrthoDB" id="5123909at2"/>
<reference evidence="3 4" key="1">
    <citation type="submission" date="2019-09" db="EMBL/GenBank/DDBJ databases">
        <title>Phylogeny of genus Pseudoclavibacter and closely related genus.</title>
        <authorList>
            <person name="Li Y."/>
        </authorList>
    </citation>
    <scope>NUCLEOTIDE SEQUENCE [LARGE SCALE GENOMIC DNA]</scope>
    <source>
        <strain evidence="3 4">DSM 23821</strain>
    </source>
</reference>
<feature type="transmembrane region" description="Helical" evidence="2">
    <location>
        <begin position="232"/>
        <end position="252"/>
    </location>
</feature>
<keyword evidence="2" id="KW-0812">Transmembrane</keyword>
<feature type="compositionally biased region" description="Low complexity" evidence="1">
    <location>
        <begin position="206"/>
        <end position="219"/>
    </location>
</feature>
<gene>
    <name evidence="3" type="ORF">F8O01_00695</name>
</gene>
<feature type="region of interest" description="Disordered" evidence="1">
    <location>
        <begin position="192"/>
        <end position="222"/>
    </location>
</feature>
<evidence type="ECO:0000313" key="4">
    <source>
        <dbReference type="Proteomes" id="UP000467240"/>
    </source>
</evidence>
<protein>
    <recommendedName>
        <fullName evidence="5">LPXTG cell wall anchor domain-containing protein</fullName>
    </recommendedName>
</protein>
<evidence type="ECO:0000256" key="2">
    <source>
        <dbReference type="SAM" id="Phobius"/>
    </source>
</evidence>
<evidence type="ECO:0008006" key="5">
    <source>
        <dbReference type="Google" id="ProtNLM"/>
    </source>
</evidence>
<dbReference type="Proteomes" id="UP000467240">
    <property type="component" value="Unassembled WGS sequence"/>
</dbReference>
<dbReference type="EMBL" id="WBJZ01000001">
    <property type="protein sequence ID" value="KAB1662499.1"/>
    <property type="molecule type" value="Genomic_DNA"/>
</dbReference>
<evidence type="ECO:0000256" key="1">
    <source>
        <dbReference type="SAM" id="MobiDB-lite"/>
    </source>
</evidence>
<comment type="caution">
    <text evidence="3">The sequence shown here is derived from an EMBL/GenBank/DDBJ whole genome shotgun (WGS) entry which is preliminary data.</text>
</comment>